<dbReference type="InterPro" id="IPR038729">
    <property type="entry name" value="Rad50/SbcC_AAA"/>
</dbReference>
<organism evidence="3 4">
    <name type="scientific">Aliidiomarina haloalkalitolerans</name>
    <dbReference type="NCBI Taxonomy" id="859059"/>
    <lineage>
        <taxon>Bacteria</taxon>
        <taxon>Pseudomonadati</taxon>
        <taxon>Pseudomonadota</taxon>
        <taxon>Gammaproteobacteria</taxon>
        <taxon>Alteromonadales</taxon>
        <taxon>Idiomarinaceae</taxon>
        <taxon>Aliidiomarina</taxon>
    </lineage>
</organism>
<feature type="domain" description="Rad50/SbcC-type AAA" evidence="2">
    <location>
        <begin position="10"/>
        <end position="175"/>
    </location>
</feature>
<name>A0A432VYU2_9GAMM</name>
<protein>
    <submittedName>
        <fullName evidence="3">Recombinase RecF</fullName>
    </submittedName>
</protein>
<sequence>MGNNIDTIQSIKLENFKGYRVSAPDAVKEIDFTIRGQPADLILVTGKNGVGKTSLLEAIDWVLNQPDVGAGGYITNDQSNGAITINDVRFELKGKAKTDHKKLSTIASFFYQENIRELACNEIIQLLEPGNKPGEEIKRGLKALQVKLEDWQRQIHKMKYRKNYEEERKALAGKVNELVGKLPQELPLRQELVDRTLTLKNGNLQSKWDSQIRNLSKAIGSFSNLAEPVGSRLPDQLSHIGHSLLEYRGFQADSSEKGGEPLALTEGFLSTIKSLPANLAIKKWSPDTFLAPSDLQSALFVGSSTEIYVRIIEELEKRRTELTSEYQRLIKLQSRLQGDEISLSSWIDDFTHNISNWLEVWDDHPDVSDVTDLKKGIEVQLKSLSTLTDSRSVELKEKIEMVTGEGQAATARLNQIKRSQQVVKDLNAHSSQLSHILNGPDFTVKELTDYVSEYLETTKKPAPDKISTVDQSDIIHQLGRVFMNWSILEIQKEEDDASAADLDSLEQAEKMISDALTISKQESGARSQLLSVVDEIPQAQLQQLLANLNQLLASFHFPVDFLPIEIKKDGTSRAPEWGFATKSGVKFEDLSTGQKSQLAICWTINLNLAMSEQLEHRVIGFDDFTTSLDMNQLIPAAVLLRKLAYADASDSWKRQVIVTSHHEDLTNRLLDFLLPPQDKSMKVIQFEDWLPGSGPQFKCYNVDMGNVREDGLEEAIKRVVQGT</sequence>
<dbReference type="InterPro" id="IPR027417">
    <property type="entry name" value="P-loop_NTPase"/>
</dbReference>
<evidence type="ECO:0000259" key="2">
    <source>
        <dbReference type="Pfam" id="PF13476"/>
    </source>
</evidence>
<comment type="caution">
    <text evidence="3">The sequence shown here is derived from an EMBL/GenBank/DDBJ whole genome shotgun (WGS) entry which is preliminary data.</text>
</comment>
<feature type="coiled-coil region" evidence="1">
    <location>
        <begin position="134"/>
        <end position="181"/>
    </location>
</feature>
<dbReference type="PANTHER" id="PTHR32114">
    <property type="entry name" value="ABC TRANSPORTER ABCH.3"/>
    <property type="match status" value="1"/>
</dbReference>
<dbReference type="SUPFAM" id="SSF52540">
    <property type="entry name" value="P-loop containing nucleoside triphosphate hydrolases"/>
    <property type="match status" value="1"/>
</dbReference>
<accession>A0A432VYU2</accession>
<reference evidence="3 4" key="1">
    <citation type="journal article" date="2011" name="Front. Microbiol.">
        <title>Genomic signatures of strain selection and enhancement in Bacillus atrophaeus var. globigii, a historical biowarfare simulant.</title>
        <authorList>
            <person name="Gibbons H.S."/>
            <person name="Broomall S.M."/>
            <person name="McNew L.A."/>
            <person name="Daligault H."/>
            <person name="Chapman C."/>
            <person name="Bruce D."/>
            <person name="Karavis M."/>
            <person name="Krepps M."/>
            <person name="McGregor P.A."/>
            <person name="Hong C."/>
            <person name="Park K.H."/>
            <person name="Akmal A."/>
            <person name="Feldman A."/>
            <person name="Lin J.S."/>
            <person name="Chang W.E."/>
            <person name="Higgs B.W."/>
            <person name="Demirev P."/>
            <person name="Lindquist J."/>
            <person name="Liem A."/>
            <person name="Fochler E."/>
            <person name="Read T.D."/>
            <person name="Tapia R."/>
            <person name="Johnson S."/>
            <person name="Bishop-Lilly K.A."/>
            <person name="Detter C."/>
            <person name="Han C."/>
            <person name="Sozhamannan S."/>
            <person name="Rosenzweig C.N."/>
            <person name="Skowronski E.W."/>
        </authorList>
    </citation>
    <scope>NUCLEOTIDE SEQUENCE [LARGE SCALE GENOMIC DNA]</scope>
    <source>
        <strain evidence="3 4">AK5</strain>
    </source>
</reference>
<keyword evidence="4" id="KW-1185">Reference proteome</keyword>
<dbReference type="RefSeq" id="WP_126791010.1">
    <property type="nucleotide sequence ID" value="NZ_PIPI01000001.1"/>
</dbReference>
<dbReference type="EMBL" id="PIPI01000001">
    <property type="protein sequence ID" value="RUO21825.1"/>
    <property type="molecule type" value="Genomic_DNA"/>
</dbReference>
<dbReference type="Proteomes" id="UP000288212">
    <property type="component" value="Unassembled WGS sequence"/>
</dbReference>
<dbReference type="PANTHER" id="PTHR32114:SF2">
    <property type="entry name" value="ABC TRANSPORTER ABCH.3"/>
    <property type="match status" value="1"/>
</dbReference>
<evidence type="ECO:0000256" key="1">
    <source>
        <dbReference type="SAM" id="Coils"/>
    </source>
</evidence>
<gene>
    <name evidence="3" type="ORF">CWE06_02960</name>
</gene>
<dbReference type="Gene3D" id="3.40.50.300">
    <property type="entry name" value="P-loop containing nucleotide triphosphate hydrolases"/>
    <property type="match status" value="2"/>
</dbReference>
<dbReference type="AlphaFoldDB" id="A0A432VYU2"/>
<evidence type="ECO:0000313" key="4">
    <source>
        <dbReference type="Proteomes" id="UP000288212"/>
    </source>
</evidence>
<evidence type="ECO:0000313" key="3">
    <source>
        <dbReference type="EMBL" id="RUO21825.1"/>
    </source>
</evidence>
<dbReference type="Pfam" id="PF13476">
    <property type="entry name" value="AAA_23"/>
    <property type="match status" value="1"/>
</dbReference>
<keyword evidence="1" id="KW-0175">Coiled coil</keyword>
<dbReference type="OrthoDB" id="9791904at2"/>
<proteinExistence type="predicted"/>